<proteinExistence type="predicted"/>
<gene>
    <name evidence="5" type="primary">LOC106469081</name>
</gene>
<evidence type="ECO:0000313" key="5">
    <source>
        <dbReference type="RefSeq" id="XP_013784990.1"/>
    </source>
</evidence>
<reference evidence="5" key="1">
    <citation type="submission" date="2025-08" db="UniProtKB">
        <authorList>
            <consortium name="RefSeq"/>
        </authorList>
    </citation>
    <scope>IDENTIFICATION</scope>
    <source>
        <tissue evidence="5">Muscle</tissue>
    </source>
</reference>
<dbReference type="PRINTS" id="PR00360">
    <property type="entry name" value="C2DOMAIN"/>
</dbReference>
<dbReference type="InterPro" id="IPR001565">
    <property type="entry name" value="Synaptotagmin"/>
</dbReference>
<dbReference type="GeneID" id="106469081"/>
<dbReference type="PANTHER" id="PTHR10024">
    <property type="entry name" value="SYNAPTOTAGMIN"/>
    <property type="match status" value="1"/>
</dbReference>
<dbReference type="InterPro" id="IPR000008">
    <property type="entry name" value="C2_dom"/>
</dbReference>
<dbReference type="RefSeq" id="XP_013784990.1">
    <property type="nucleotide sequence ID" value="XM_013929536.2"/>
</dbReference>
<dbReference type="PRINTS" id="PR00399">
    <property type="entry name" value="SYNAPTOTAGMN"/>
</dbReference>
<keyword evidence="4" id="KW-1185">Reference proteome</keyword>
<feature type="domain" description="C2" evidence="3">
    <location>
        <begin position="172"/>
        <end position="292"/>
    </location>
</feature>
<evidence type="ECO:0000256" key="1">
    <source>
        <dbReference type="ARBA" id="ARBA00022737"/>
    </source>
</evidence>
<feature type="compositionally biased region" description="Low complexity" evidence="2">
    <location>
        <begin position="120"/>
        <end position="136"/>
    </location>
</feature>
<organism evidence="4 5">
    <name type="scientific">Limulus polyphemus</name>
    <name type="common">Atlantic horseshoe crab</name>
    <dbReference type="NCBI Taxonomy" id="6850"/>
    <lineage>
        <taxon>Eukaryota</taxon>
        <taxon>Metazoa</taxon>
        <taxon>Ecdysozoa</taxon>
        <taxon>Arthropoda</taxon>
        <taxon>Chelicerata</taxon>
        <taxon>Merostomata</taxon>
        <taxon>Xiphosura</taxon>
        <taxon>Limulidae</taxon>
        <taxon>Limulus</taxon>
    </lineage>
</organism>
<sequence>MASTSTVKAHVDELQVQLSLPDVHVPEEKVSLSQSSYSLPMMMRHSPIVSKVRSRDVRQFPPVPILSISSRSDNQQSTTFSELRSPATPHYRIPSPDTSTLFPVPDPTLRPTIAGTRPRSPASPLLSPSYSLTSDSGASPGTVSPIGTIQPDLYTKKDMVFFQSCDSEEATKHGRLHFRLKYDFDRSDLVVHVIEAHDLGSLSENGFNDPYVKVILLPEVDSKQRQTYIRRNSIDPVFDEIFKIPVSFEELPEKVLLLQVFDYDRFSRNDVTGEVRVQMSNVDVTTDVEVWSDIIKMEQVSKDRPEILLSLSYLPSAGRLNVVILKASNLMSSEDKEVPDSYVKVCLTYGDKRMKKKKTTKKGSRNPVWNEALSFDILEEDLKQCNLMVNVAKGHHGNSLHLGACSLGENESGKGMSHWEDMLHNPRKSIAMWHNLHS</sequence>
<dbReference type="CDD" id="cd00276">
    <property type="entry name" value="C2B_Synaptotagmin"/>
    <property type="match status" value="1"/>
</dbReference>
<evidence type="ECO:0000259" key="3">
    <source>
        <dbReference type="PROSITE" id="PS50004"/>
    </source>
</evidence>
<feature type="compositionally biased region" description="Polar residues" evidence="2">
    <location>
        <begin position="67"/>
        <end position="82"/>
    </location>
</feature>
<evidence type="ECO:0000256" key="2">
    <source>
        <dbReference type="SAM" id="MobiDB-lite"/>
    </source>
</evidence>
<dbReference type="PROSITE" id="PS50004">
    <property type="entry name" value="C2"/>
    <property type="match status" value="2"/>
</dbReference>
<name>A0ABM1BMH1_LIMPO</name>
<dbReference type="SUPFAM" id="SSF49562">
    <property type="entry name" value="C2 domain (Calcium/lipid-binding domain, CaLB)"/>
    <property type="match status" value="2"/>
</dbReference>
<protein>
    <submittedName>
        <fullName evidence="5">Synaptotagmin-6-like</fullName>
    </submittedName>
</protein>
<keyword evidence="1" id="KW-0677">Repeat</keyword>
<dbReference type="Gene3D" id="2.60.40.150">
    <property type="entry name" value="C2 domain"/>
    <property type="match status" value="2"/>
</dbReference>
<dbReference type="SMART" id="SM00239">
    <property type="entry name" value="C2"/>
    <property type="match status" value="2"/>
</dbReference>
<feature type="domain" description="C2" evidence="3">
    <location>
        <begin position="303"/>
        <end position="434"/>
    </location>
</feature>
<dbReference type="InterPro" id="IPR035892">
    <property type="entry name" value="C2_domain_sf"/>
</dbReference>
<evidence type="ECO:0000313" key="4">
    <source>
        <dbReference type="Proteomes" id="UP000694941"/>
    </source>
</evidence>
<dbReference type="Proteomes" id="UP000694941">
    <property type="component" value="Unplaced"/>
</dbReference>
<dbReference type="Pfam" id="PF00168">
    <property type="entry name" value="C2"/>
    <property type="match status" value="2"/>
</dbReference>
<feature type="region of interest" description="Disordered" evidence="2">
    <location>
        <begin position="66"/>
        <end position="144"/>
    </location>
</feature>
<accession>A0ABM1BMH1</accession>
<dbReference type="PANTHER" id="PTHR10024:SF378">
    <property type="entry name" value="SYNAPTOTAGMIN BETA, ISOFORM D"/>
    <property type="match status" value="1"/>
</dbReference>